<dbReference type="AlphaFoldDB" id="A0AAV2TSA9"/>
<protein>
    <recommendedName>
        <fullName evidence="2">BZIP domain-containing protein</fullName>
    </recommendedName>
</protein>
<evidence type="ECO:0000313" key="3">
    <source>
        <dbReference type="EMBL" id="CAL5139263.1"/>
    </source>
</evidence>
<accession>A0AAV2TSA9</accession>
<comment type="caution">
    <text evidence="3">The sequence shown here is derived from an EMBL/GenBank/DDBJ whole genome shotgun (WGS) entry which is preliminary data.</text>
</comment>
<dbReference type="Proteomes" id="UP001497525">
    <property type="component" value="Unassembled WGS sequence"/>
</dbReference>
<gene>
    <name evidence="3" type="ORF">CDAUBV1_LOCUS14294</name>
</gene>
<dbReference type="CDD" id="cd14691">
    <property type="entry name" value="bZIP_XBP1"/>
    <property type="match status" value="1"/>
</dbReference>
<feature type="coiled-coil region" evidence="1">
    <location>
        <begin position="16"/>
        <end position="78"/>
    </location>
</feature>
<dbReference type="Gene3D" id="1.20.5.170">
    <property type="match status" value="1"/>
</dbReference>
<dbReference type="InterPro" id="IPR004827">
    <property type="entry name" value="bZIP"/>
</dbReference>
<reference evidence="3" key="1">
    <citation type="submission" date="2024-06" db="EMBL/GenBank/DDBJ databases">
        <authorList>
            <person name="Liu X."/>
            <person name="Lenzi L."/>
            <person name="Haldenby T S."/>
            <person name="Uol C."/>
        </authorList>
    </citation>
    <scope>NUCLEOTIDE SEQUENCE</scope>
</reference>
<evidence type="ECO:0000256" key="1">
    <source>
        <dbReference type="SAM" id="Coils"/>
    </source>
</evidence>
<evidence type="ECO:0000313" key="4">
    <source>
        <dbReference type="Proteomes" id="UP001497525"/>
    </source>
</evidence>
<dbReference type="EMBL" id="CAXLJL010000600">
    <property type="protein sequence ID" value="CAL5139263.1"/>
    <property type="molecule type" value="Genomic_DNA"/>
</dbReference>
<dbReference type="Pfam" id="PF07716">
    <property type="entry name" value="bZIP_2"/>
    <property type="match status" value="1"/>
</dbReference>
<dbReference type="SUPFAM" id="SSF57959">
    <property type="entry name" value="Leucine zipper domain"/>
    <property type="match status" value="1"/>
</dbReference>
<proteinExistence type="predicted"/>
<dbReference type="GO" id="GO:0003700">
    <property type="term" value="F:DNA-binding transcription factor activity"/>
    <property type="evidence" value="ECO:0007669"/>
    <property type="project" value="InterPro"/>
</dbReference>
<dbReference type="SMART" id="SM00338">
    <property type="entry name" value="BRLZ"/>
    <property type="match status" value="1"/>
</dbReference>
<keyword evidence="1" id="KW-0175">Coiled coil</keyword>
<feature type="domain" description="BZIP" evidence="2">
    <location>
        <begin position="1"/>
        <end position="61"/>
    </location>
</feature>
<evidence type="ECO:0000259" key="2">
    <source>
        <dbReference type="PROSITE" id="PS50217"/>
    </source>
</evidence>
<dbReference type="PROSITE" id="PS50217">
    <property type="entry name" value="BZIP"/>
    <property type="match status" value="1"/>
</dbReference>
<name>A0AAV2TSA9_CALDB</name>
<organism evidence="3 4">
    <name type="scientific">Calicophoron daubneyi</name>
    <name type="common">Rumen fluke</name>
    <name type="synonym">Paramphistomum daubneyi</name>
    <dbReference type="NCBI Taxonomy" id="300641"/>
    <lineage>
        <taxon>Eukaryota</taxon>
        <taxon>Metazoa</taxon>
        <taxon>Spiralia</taxon>
        <taxon>Lophotrochozoa</taxon>
        <taxon>Platyhelminthes</taxon>
        <taxon>Trematoda</taxon>
        <taxon>Digenea</taxon>
        <taxon>Plagiorchiida</taxon>
        <taxon>Pronocephalata</taxon>
        <taxon>Paramphistomoidea</taxon>
        <taxon>Paramphistomidae</taxon>
        <taxon>Calicophoron</taxon>
    </lineage>
</organism>
<dbReference type="InterPro" id="IPR046347">
    <property type="entry name" value="bZIP_sf"/>
</dbReference>
<sequence>MIRRKILNREAAQKARDRKRDLVASMEHDLANLQAENNYLKASNRFLRKRFAEQEQKFNLLEKKLKEILRHVKAAESNQIEPPESAALLPRLKGYNVGVPTEIPEEQCLKEDCPPFLFDGEVVELSTNGTPVETETFAASESVGDLTPAPPSLYEQIFDSLQSDEVDPPSALSPCSNSTDEFNELMEFLYCDNFDADTERLGDGF</sequence>